<sequence length="158" mass="16745">MSHYEYKVVPAPSKAARARGVKGTEARFAHALTALMNEMARTGWEYLRADTLPCEERQGLTGKTSSFKNMLVFRRALQDEPARAEPRHAAPAARSEQRQGAPVAAPSVTPPQPQTPDQIAAAAAASLTARPNAGPSPALGPADAQDPPARPSRDVAAE</sequence>
<protein>
    <recommendedName>
        <fullName evidence="4">DUF4177 domain-containing protein</fullName>
    </recommendedName>
</protein>
<name>A0ABV3XNX4_9RHOB</name>
<feature type="compositionally biased region" description="Low complexity" evidence="1">
    <location>
        <begin position="115"/>
        <end position="133"/>
    </location>
</feature>
<evidence type="ECO:0000256" key="1">
    <source>
        <dbReference type="SAM" id="MobiDB-lite"/>
    </source>
</evidence>
<accession>A0ABV3XNX4</accession>
<evidence type="ECO:0008006" key="4">
    <source>
        <dbReference type="Google" id="ProtNLM"/>
    </source>
</evidence>
<reference evidence="2 3" key="1">
    <citation type="submission" date="2024-06" db="EMBL/GenBank/DDBJ databases">
        <title>Genome of Rhodovulum iodosum, a marine photoferrotroph.</title>
        <authorList>
            <person name="Bianchini G."/>
            <person name="Nikeleit V."/>
            <person name="Kappler A."/>
            <person name="Bryce C."/>
            <person name="Sanchez-Baracaldo P."/>
        </authorList>
    </citation>
    <scope>NUCLEOTIDE SEQUENCE [LARGE SCALE GENOMIC DNA]</scope>
    <source>
        <strain evidence="2 3">UT/N1</strain>
    </source>
</reference>
<gene>
    <name evidence="2" type="ORF">Ga0609869_000369</name>
</gene>
<proteinExistence type="predicted"/>
<comment type="caution">
    <text evidence="2">The sequence shown here is derived from an EMBL/GenBank/DDBJ whole genome shotgun (WGS) entry which is preliminary data.</text>
</comment>
<evidence type="ECO:0000313" key="2">
    <source>
        <dbReference type="EMBL" id="MEX5727016.1"/>
    </source>
</evidence>
<dbReference type="Proteomes" id="UP001560019">
    <property type="component" value="Unassembled WGS sequence"/>
</dbReference>
<keyword evidence="3" id="KW-1185">Reference proteome</keyword>
<organism evidence="2 3">
    <name type="scientific">Rhodovulum iodosum</name>
    <dbReference type="NCBI Taxonomy" id="68291"/>
    <lineage>
        <taxon>Bacteria</taxon>
        <taxon>Pseudomonadati</taxon>
        <taxon>Pseudomonadota</taxon>
        <taxon>Alphaproteobacteria</taxon>
        <taxon>Rhodobacterales</taxon>
        <taxon>Paracoccaceae</taxon>
        <taxon>Rhodovulum</taxon>
    </lineage>
</organism>
<feature type="compositionally biased region" description="Basic and acidic residues" evidence="1">
    <location>
        <begin position="78"/>
        <end position="88"/>
    </location>
</feature>
<feature type="region of interest" description="Disordered" evidence="1">
    <location>
        <begin position="78"/>
        <end position="158"/>
    </location>
</feature>
<dbReference type="EMBL" id="JBEHHI010000001">
    <property type="protein sequence ID" value="MEX5727016.1"/>
    <property type="molecule type" value="Genomic_DNA"/>
</dbReference>
<evidence type="ECO:0000313" key="3">
    <source>
        <dbReference type="Proteomes" id="UP001560019"/>
    </source>
</evidence>
<dbReference type="RefSeq" id="WP_125403512.1">
    <property type="nucleotide sequence ID" value="NZ_JBEHHI010000001.1"/>
</dbReference>